<evidence type="ECO:0000313" key="3">
    <source>
        <dbReference type="EMBL" id="SPD46743.1"/>
    </source>
</evidence>
<feature type="region of interest" description="Disordered" evidence="1">
    <location>
        <begin position="71"/>
        <end position="104"/>
    </location>
</feature>
<dbReference type="Proteomes" id="UP000256710">
    <property type="component" value="Unassembled WGS sequence"/>
</dbReference>
<evidence type="ECO:0000256" key="1">
    <source>
        <dbReference type="SAM" id="MobiDB-lite"/>
    </source>
</evidence>
<reference evidence="4 5" key="1">
    <citation type="submission" date="2018-01" db="EMBL/GenBank/DDBJ databases">
        <authorList>
            <person name="Clerissi C."/>
        </authorList>
    </citation>
    <scope>NUCLEOTIDE SEQUENCE [LARGE SCALE GENOMIC DNA]</scope>
    <source>
        <strain evidence="2">Cupriavidus taiwanensis STM 6082</strain>
        <strain evidence="3">Cupriavidus taiwanensis STM 6160</strain>
    </source>
</reference>
<feature type="compositionally biased region" description="Basic residues" evidence="1">
    <location>
        <begin position="95"/>
        <end position="104"/>
    </location>
</feature>
<dbReference type="EMBL" id="OFTC01000033">
    <property type="protein sequence ID" value="SOZ38415.1"/>
    <property type="molecule type" value="Genomic_DNA"/>
</dbReference>
<dbReference type="EMBL" id="LT984806">
    <property type="protein sequence ID" value="SPD46743.1"/>
    <property type="molecule type" value="Genomic_DNA"/>
</dbReference>
<gene>
    <name evidence="2" type="ORF">CBM2605_B100366</name>
    <name evidence="3" type="ORF">CBM2607_11683</name>
</gene>
<proteinExistence type="predicted"/>
<keyword evidence="5" id="KW-1185">Reference proteome</keyword>
<accession>A0A375H8E8</accession>
<sequence>MGFRPRPYPGWRDADPGAGYVRAFLPHGLWCESCGLRRCVHAEHPLGKGRRSLRRREQVVGDNPARLDLANISTNQSGDRHEMDYPGAPQDRPHRLPVAHRPVH</sequence>
<evidence type="ECO:0000313" key="2">
    <source>
        <dbReference type="EMBL" id="SOZ38415.1"/>
    </source>
</evidence>
<dbReference type="AlphaFoldDB" id="A0A375H8E8"/>
<name>A0A375H8E8_9BURK</name>
<organism evidence="3 4">
    <name type="scientific">Cupriavidus neocaledonicus</name>
    <dbReference type="NCBI Taxonomy" id="1040979"/>
    <lineage>
        <taxon>Bacteria</taxon>
        <taxon>Pseudomonadati</taxon>
        <taxon>Pseudomonadota</taxon>
        <taxon>Betaproteobacteria</taxon>
        <taxon>Burkholderiales</taxon>
        <taxon>Burkholderiaceae</taxon>
        <taxon>Cupriavidus</taxon>
    </lineage>
</organism>
<dbReference type="Proteomes" id="UP000255168">
    <property type="component" value="Chromosome I"/>
</dbReference>
<protein>
    <submittedName>
        <fullName evidence="3">Uncharacterized protein</fullName>
    </submittedName>
</protein>
<evidence type="ECO:0000313" key="4">
    <source>
        <dbReference type="Proteomes" id="UP000255168"/>
    </source>
</evidence>
<evidence type="ECO:0000313" key="5">
    <source>
        <dbReference type="Proteomes" id="UP000256710"/>
    </source>
</evidence>